<dbReference type="SUPFAM" id="SSF56752">
    <property type="entry name" value="D-aminoacid aminotransferase-like PLP-dependent enzymes"/>
    <property type="match status" value="1"/>
</dbReference>
<evidence type="ECO:0000313" key="13">
    <source>
        <dbReference type="EMBL" id="MFD1219131.1"/>
    </source>
</evidence>
<organism evidence="13 14">
    <name type="scientific">Paenibacillus vulneris</name>
    <dbReference type="NCBI Taxonomy" id="1133364"/>
    <lineage>
        <taxon>Bacteria</taxon>
        <taxon>Bacillati</taxon>
        <taxon>Bacillota</taxon>
        <taxon>Bacilli</taxon>
        <taxon>Bacillales</taxon>
        <taxon>Paenibacillaceae</taxon>
        <taxon>Paenibacillus</taxon>
    </lineage>
</organism>
<dbReference type="CDD" id="cd01558">
    <property type="entry name" value="D-AAT_like"/>
    <property type="match status" value="1"/>
</dbReference>
<evidence type="ECO:0000256" key="5">
    <source>
        <dbReference type="ARBA" id="ARBA00021779"/>
    </source>
</evidence>
<dbReference type="InterPro" id="IPR043131">
    <property type="entry name" value="BCAT-like_N"/>
</dbReference>
<dbReference type="EMBL" id="JBHTLU010000007">
    <property type="protein sequence ID" value="MFD1219131.1"/>
    <property type="molecule type" value="Genomic_DNA"/>
</dbReference>
<accession>A0ABW3UHA5</accession>
<dbReference type="Pfam" id="PF01063">
    <property type="entry name" value="Aminotran_4"/>
    <property type="match status" value="1"/>
</dbReference>
<dbReference type="NCBIfam" id="TIGR01121">
    <property type="entry name" value="D_amino_aminoT"/>
    <property type="match status" value="1"/>
</dbReference>
<evidence type="ECO:0000256" key="12">
    <source>
        <dbReference type="ARBA" id="ARBA00047911"/>
    </source>
</evidence>
<dbReference type="Gene3D" id="3.20.10.10">
    <property type="entry name" value="D-amino Acid Aminotransferase, subunit A, domain 2"/>
    <property type="match status" value="1"/>
</dbReference>
<dbReference type="InterPro" id="IPR043132">
    <property type="entry name" value="BCAT-like_C"/>
</dbReference>
<keyword evidence="8" id="KW-0663">Pyridoxal phosphate</keyword>
<dbReference type="InterPro" id="IPR036038">
    <property type="entry name" value="Aminotransferase-like"/>
</dbReference>
<keyword evidence="14" id="KW-1185">Reference proteome</keyword>
<evidence type="ECO:0000256" key="11">
    <source>
        <dbReference type="ARBA" id="ARBA00033391"/>
    </source>
</evidence>
<comment type="similarity">
    <text evidence="2">Belongs to the class-IV pyridoxal-phosphate-dependent aminotransferase family.</text>
</comment>
<evidence type="ECO:0000313" key="14">
    <source>
        <dbReference type="Proteomes" id="UP001597180"/>
    </source>
</evidence>
<evidence type="ECO:0000256" key="4">
    <source>
        <dbReference type="ARBA" id="ARBA00012874"/>
    </source>
</evidence>
<evidence type="ECO:0000256" key="3">
    <source>
        <dbReference type="ARBA" id="ARBA00011738"/>
    </source>
</evidence>
<dbReference type="Gene3D" id="3.30.470.10">
    <property type="match status" value="1"/>
</dbReference>
<keyword evidence="6 13" id="KW-0032">Aminotransferase</keyword>
<proteinExistence type="inferred from homology"/>
<reference evidence="14" key="1">
    <citation type="journal article" date="2019" name="Int. J. Syst. Evol. Microbiol.">
        <title>The Global Catalogue of Microorganisms (GCM) 10K type strain sequencing project: providing services to taxonomists for standard genome sequencing and annotation.</title>
        <authorList>
            <consortium name="The Broad Institute Genomics Platform"/>
            <consortium name="The Broad Institute Genome Sequencing Center for Infectious Disease"/>
            <person name="Wu L."/>
            <person name="Ma J."/>
        </authorList>
    </citation>
    <scope>NUCLEOTIDE SEQUENCE [LARGE SCALE GENOMIC DNA]</scope>
    <source>
        <strain evidence="14">CCUG 53270</strain>
    </source>
</reference>
<evidence type="ECO:0000256" key="2">
    <source>
        <dbReference type="ARBA" id="ARBA00009320"/>
    </source>
</evidence>
<dbReference type="RefSeq" id="WP_345591542.1">
    <property type="nucleotide sequence ID" value="NZ_BAABJG010000027.1"/>
</dbReference>
<dbReference type="GO" id="GO:0047810">
    <property type="term" value="F:D-alanine-2-oxoglutarate aminotransferase activity"/>
    <property type="evidence" value="ECO:0007669"/>
    <property type="project" value="UniProtKB-EC"/>
</dbReference>
<protein>
    <recommendedName>
        <fullName evidence="5">D-alanine aminotransferase</fullName>
        <ecNumber evidence="4">2.6.1.21</ecNumber>
    </recommendedName>
    <alternativeName>
        <fullName evidence="11">D-amino acid aminotransferase</fullName>
    </alternativeName>
    <alternativeName>
        <fullName evidence="9">D-amino acid transaminase</fullName>
    </alternativeName>
    <alternativeName>
        <fullName evidence="10">D-aspartate aminotransferase</fullName>
    </alternativeName>
</protein>
<comment type="catalytic activity">
    <reaction evidence="12">
        <text>D-alanine + 2-oxoglutarate = D-glutamate + pyruvate</text>
        <dbReference type="Rhea" id="RHEA:15869"/>
        <dbReference type="ChEBI" id="CHEBI:15361"/>
        <dbReference type="ChEBI" id="CHEBI:16810"/>
        <dbReference type="ChEBI" id="CHEBI:29986"/>
        <dbReference type="ChEBI" id="CHEBI:57416"/>
        <dbReference type="EC" id="2.6.1.21"/>
    </reaction>
</comment>
<dbReference type="InterPro" id="IPR005784">
    <property type="entry name" value="D_amino_transT"/>
</dbReference>
<evidence type="ECO:0000256" key="6">
    <source>
        <dbReference type="ARBA" id="ARBA00022576"/>
    </source>
</evidence>
<comment type="cofactor">
    <cofactor evidence="1">
        <name>pyridoxal 5'-phosphate</name>
        <dbReference type="ChEBI" id="CHEBI:597326"/>
    </cofactor>
</comment>
<evidence type="ECO:0000256" key="1">
    <source>
        <dbReference type="ARBA" id="ARBA00001933"/>
    </source>
</evidence>
<dbReference type="Proteomes" id="UP001597180">
    <property type="component" value="Unassembled WGS sequence"/>
</dbReference>
<evidence type="ECO:0000256" key="9">
    <source>
        <dbReference type="ARBA" id="ARBA00030138"/>
    </source>
</evidence>
<comment type="subunit">
    <text evidence="3">Homodimer.</text>
</comment>
<evidence type="ECO:0000256" key="10">
    <source>
        <dbReference type="ARBA" id="ARBA00033316"/>
    </source>
</evidence>
<gene>
    <name evidence="13" type="primary">dat</name>
    <name evidence="13" type="ORF">ACFQ4B_03270</name>
</gene>
<comment type="caution">
    <text evidence="13">The sequence shown here is derived from an EMBL/GenBank/DDBJ whole genome shotgun (WGS) entry which is preliminary data.</text>
</comment>
<dbReference type="EC" id="2.6.1.21" evidence="4"/>
<dbReference type="PANTHER" id="PTHR42743:SF10">
    <property type="entry name" value="D-ALANINE AMINOTRANSFERASE"/>
    <property type="match status" value="1"/>
</dbReference>
<evidence type="ECO:0000256" key="8">
    <source>
        <dbReference type="ARBA" id="ARBA00022898"/>
    </source>
</evidence>
<sequence length="281" mass="31906">MYLYQNEFVSKEQVRISPDDRGYYFGDGVYEVFRVYNGILFEAEGHYERLEKSARDVRIPLPYSTRHLDKLLNQLIRLNELAEGTVYMQITRGAAPRSHPFPAQAEPVLMAYTTEMARPFETMEKGITAVTMEDIRWLRCDLKTLNLLPNVMAKQHALDQGAHEVILHRSGTVTECSASNMMIVKNGELRTHPANHLILHGITRAFVLQLARQLNLPVREEAFTLDDLRTADEAFITGTTTEITPIIRIDKQTVGQGVPGPVTVKLQRAFEERLPKAAIKS</sequence>
<name>A0ABW3UHA5_9BACL</name>
<dbReference type="InterPro" id="IPR050571">
    <property type="entry name" value="Class-IV_PLP-Dep_Aminotrnsfr"/>
</dbReference>
<dbReference type="InterPro" id="IPR001544">
    <property type="entry name" value="Aminotrans_IV"/>
</dbReference>
<evidence type="ECO:0000256" key="7">
    <source>
        <dbReference type="ARBA" id="ARBA00022679"/>
    </source>
</evidence>
<keyword evidence="7 13" id="KW-0808">Transferase</keyword>
<dbReference type="PANTHER" id="PTHR42743">
    <property type="entry name" value="AMINO-ACID AMINOTRANSFERASE"/>
    <property type="match status" value="1"/>
</dbReference>